<comment type="caution">
    <text evidence="1">The sequence shown here is derived from an EMBL/GenBank/DDBJ whole genome shotgun (WGS) entry which is preliminary data.</text>
</comment>
<organism evidence="1 2">
    <name type="scientific">Natronobacillus azotifigens</name>
    <dbReference type="NCBI Taxonomy" id="472978"/>
    <lineage>
        <taxon>Bacteria</taxon>
        <taxon>Bacillati</taxon>
        <taxon>Bacillota</taxon>
        <taxon>Bacilli</taxon>
        <taxon>Bacillales</taxon>
        <taxon>Bacillaceae</taxon>
        <taxon>Natronobacillus</taxon>
    </lineage>
</organism>
<dbReference type="Proteomes" id="UP001084197">
    <property type="component" value="Unassembled WGS sequence"/>
</dbReference>
<keyword evidence="2" id="KW-1185">Reference proteome</keyword>
<gene>
    <name evidence="1" type="ORF">OWO01_14590</name>
</gene>
<reference evidence="1" key="1">
    <citation type="submission" date="2022-11" db="EMBL/GenBank/DDBJ databases">
        <title>WGS of Natronobacillus azotifigens 24KS-1, an anaerobic diazotrophic haloalkaliphile from soda-rich habitats.</title>
        <authorList>
            <person name="Sorokin D.Y."/>
            <person name="Merkel A.Y."/>
        </authorList>
    </citation>
    <scope>NUCLEOTIDE SEQUENCE</scope>
    <source>
        <strain evidence="1">24KS-1</strain>
    </source>
</reference>
<dbReference type="EMBL" id="JAPRAT010000036">
    <property type="protein sequence ID" value="MCZ0704435.1"/>
    <property type="molecule type" value="Genomic_DNA"/>
</dbReference>
<dbReference type="Pfam" id="PF11213">
    <property type="entry name" value="DUF3006"/>
    <property type="match status" value="1"/>
</dbReference>
<sequence>MILYQAVFDRISDNNKAVLLVEGLNQEYVIDLLLLPSGAKPNDWFEIDIENNRIVEMRFDSQKTDETKHKINKQMNRIRTLKKGSKFKRK</sequence>
<protein>
    <submittedName>
        <fullName evidence="1">DUF3006 domain-containing protein</fullName>
    </submittedName>
</protein>
<proteinExistence type="predicted"/>
<accession>A0A9J6RGI1</accession>
<dbReference type="InterPro" id="IPR021377">
    <property type="entry name" value="DUF3006"/>
</dbReference>
<name>A0A9J6RGI1_9BACI</name>
<dbReference type="RefSeq" id="WP_268781207.1">
    <property type="nucleotide sequence ID" value="NZ_JAPRAT010000036.1"/>
</dbReference>
<evidence type="ECO:0000313" key="2">
    <source>
        <dbReference type="Proteomes" id="UP001084197"/>
    </source>
</evidence>
<evidence type="ECO:0000313" key="1">
    <source>
        <dbReference type="EMBL" id="MCZ0704435.1"/>
    </source>
</evidence>
<dbReference type="AlphaFoldDB" id="A0A9J6RGI1"/>